<dbReference type="GO" id="GO:0005634">
    <property type="term" value="C:nucleus"/>
    <property type="evidence" value="ECO:0007669"/>
    <property type="project" value="UniProtKB-SubCell"/>
</dbReference>
<feature type="compositionally biased region" description="Acidic residues" evidence="10">
    <location>
        <begin position="886"/>
        <end position="897"/>
    </location>
</feature>
<dbReference type="GO" id="GO:0016887">
    <property type="term" value="F:ATP hydrolysis activity"/>
    <property type="evidence" value="ECO:0007669"/>
    <property type="project" value="RHEA"/>
</dbReference>
<feature type="compositionally biased region" description="Low complexity" evidence="10">
    <location>
        <begin position="44"/>
        <end position="57"/>
    </location>
</feature>
<evidence type="ECO:0000256" key="4">
    <source>
        <dbReference type="ARBA" id="ARBA00022801"/>
    </source>
</evidence>
<feature type="compositionally biased region" description="Basic and acidic residues" evidence="10">
    <location>
        <begin position="849"/>
        <end position="860"/>
    </location>
</feature>
<feature type="compositionally biased region" description="Polar residues" evidence="10">
    <location>
        <begin position="1146"/>
        <end position="1158"/>
    </location>
</feature>
<evidence type="ECO:0000256" key="6">
    <source>
        <dbReference type="ARBA" id="ARBA00022840"/>
    </source>
</evidence>
<dbReference type="PROSITE" id="PS51194">
    <property type="entry name" value="HELICASE_CTER"/>
    <property type="match status" value="1"/>
</dbReference>
<dbReference type="GO" id="GO:0036297">
    <property type="term" value="P:interstrand cross-link repair"/>
    <property type="evidence" value="ECO:0007669"/>
    <property type="project" value="TreeGrafter"/>
</dbReference>
<dbReference type="GO" id="GO:0045003">
    <property type="term" value="P:double-strand break repair via synthesis-dependent strand annealing"/>
    <property type="evidence" value="ECO:0007669"/>
    <property type="project" value="TreeGrafter"/>
</dbReference>
<keyword evidence="6" id="KW-0067">ATP-binding</keyword>
<dbReference type="GO" id="GO:0043138">
    <property type="term" value="F:3'-5' DNA helicase activity"/>
    <property type="evidence" value="ECO:0007669"/>
    <property type="project" value="InterPro"/>
</dbReference>
<protein>
    <recommendedName>
        <fullName evidence="9">ATP-dependent DNA helicase</fullName>
        <ecNumber evidence="9">3.6.4.12</ecNumber>
    </recommendedName>
</protein>
<feature type="compositionally biased region" description="Basic and acidic residues" evidence="10">
    <location>
        <begin position="160"/>
        <end position="172"/>
    </location>
</feature>
<feature type="domain" description="Helicase ATP-binding" evidence="11">
    <location>
        <begin position="253"/>
        <end position="422"/>
    </location>
</feature>
<comment type="subunit">
    <text evidence="9">Interacts with the MHF histone-fold complex to form the FANCM-MHF complex.</text>
</comment>
<organism evidence="13 14">
    <name type="scientific">Saitozyma podzolica</name>
    <dbReference type="NCBI Taxonomy" id="1890683"/>
    <lineage>
        <taxon>Eukaryota</taxon>
        <taxon>Fungi</taxon>
        <taxon>Dikarya</taxon>
        <taxon>Basidiomycota</taxon>
        <taxon>Agaricomycotina</taxon>
        <taxon>Tremellomycetes</taxon>
        <taxon>Tremellales</taxon>
        <taxon>Trimorphomycetaceae</taxon>
        <taxon>Saitozyma</taxon>
    </lineage>
</organism>
<dbReference type="SMART" id="SM00487">
    <property type="entry name" value="DEXDc"/>
    <property type="match status" value="1"/>
</dbReference>
<dbReference type="CDD" id="cd18033">
    <property type="entry name" value="DEXDc_FANCM"/>
    <property type="match status" value="1"/>
</dbReference>
<dbReference type="SUPFAM" id="SSF52540">
    <property type="entry name" value="P-loop containing nucleoside triphosphate hydrolases"/>
    <property type="match status" value="1"/>
</dbReference>
<feature type="region of interest" description="Disordered" evidence="10">
    <location>
        <begin position="29"/>
        <end position="122"/>
    </location>
</feature>
<feature type="compositionally biased region" description="Basic and acidic residues" evidence="10">
    <location>
        <begin position="947"/>
        <end position="971"/>
    </location>
</feature>
<dbReference type="Proteomes" id="UP000279259">
    <property type="component" value="Unassembled WGS sequence"/>
</dbReference>
<dbReference type="OrthoDB" id="164902at2759"/>
<accession>A0A427Y7L9</accession>
<evidence type="ECO:0000256" key="9">
    <source>
        <dbReference type="RuleBase" id="RU367027"/>
    </source>
</evidence>
<feature type="compositionally biased region" description="Low complexity" evidence="10">
    <location>
        <begin position="84"/>
        <end position="105"/>
    </location>
</feature>
<dbReference type="PANTHER" id="PTHR14025:SF20">
    <property type="entry name" value="FANCONI ANEMIA GROUP M PROTEIN"/>
    <property type="match status" value="1"/>
</dbReference>
<evidence type="ECO:0000259" key="11">
    <source>
        <dbReference type="PROSITE" id="PS51192"/>
    </source>
</evidence>
<evidence type="ECO:0000259" key="12">
    <source>
        <dbReference type="PROSITE" id="PS51194"/>
    </source>
</evidence>
<feature type="region of interest" description="Disordered" evidence="10">
    <location>
        <begin position="787"/>
        <end position="1280"/>
    </location>
</feature>
<dbReference type="STRING" id="1890683.A0A427Y7L9"/>
<dbReference type="GO" id="GO:0005524">
    <property type="term" value="F:ATP binding"/>
    <property type="evidence" value="ECO:0007669"/>
    <property type="project" value="UniProtKB-UniRule"/>
</dbReference>
<feature type="compositionally biased region" description="Acidic residues" evidence="10">
    <location>
        <begin position="787"/>
        <end position="796"/>
    </location>
</feature>
<dbReference type="InterPro" id="IPR011545">
    <property type="entry name" value="DEAD/DEAH_box_helicase_dom"/>
</dbReference>
<name>A0A427Y7L9_9TREE</name>
<comment type="function">
    <text evidence="9">ATP-dependent DNA helicase involved in DNA damage repair by homologous recombination and in genome maintenance. Capable of unwinding D-loops. Plays a role in limiting crossover recombinants during mitotic DNA double-strand break (DSB) repair. Component of a FANCM-MHF complex which promotes gene conversion at blocked replication forks, probably by reversal of the stalled fork.</text>
</comment>
<dbReference type="SMART" id="SM00490">
    <property type="entry name" value="HELICc"/>
    <property type="match status" value="1"/>
</dbReference>
<dbReference type="Pfam" id="PF00271">
    <property type="entry name" value="Helicase_C"/>
    <property type="match status" value="1"/>
</dbReference>
<dbReference type="CDD" id="cd12091">
    <property type="entry name" value="FANCM_ID"/>
    <property type="match status" value="1"/>
</dbReference>
<dbReference type="GO" id="GO:0009378">
    <property type="term" value="F:four-way junction helicase activity"/>
    <property type="evidence" value="ECO:0007669"/>
    <property type="project" value="TreeGrafter"/>
</dbReference>
<dbReference type="InterPro" id="IPR044749">
    <property type="entry name" value="FANCM_DEXDc"/>
</dbReference>
<keyword evidence="4" id="KW-0378">Hydrolase</keyword>
<dbReference type="EMBL" id="RSCD01000018">
    <property type="protein sequence ID" value="RSH87082.1"/>
    <property type="molecule type" value="Genomic_DNA"/>
</dbReference>
<proteinExistence type="inferred from homology"/>
<comment type="catalytic activity">
    <reaction evidence="8 9">
        <text>ATP + H2O = ADP + phosphate + H(+)</text>
        <dbReference type="Rhea" id="RHEA:13065"/>
        <dbReference type="ChEBI" id="CHEBI:15377"/>
        <dbReference type="ChEBI" id="CHEBI:15378"/>
        <dbReference type="ChEBI" id="CHEBI:30616"/>
        <dbReference type="ChEBI" id="CHEBI:43474"/>
        <dbReference type="ChEBI" id="CHEBI:456216"/>
        <dbReference type="EC" id="3.6.4.12"/>
    </reaction>
</comment>
<keyword evidence="3" id="KW-0547">Nucleotide-binding</keyword>
<keyword evidence="7" id="KW-0539">Nucleus</keyword>
<feature type="compositionally biased region" description="Acidic residues" evidence="10">
    <location>
        <begin position="1253"/>
        <end position="1263"/>
    </location>
</feature>
<comment type="similarity">
    <text evidence="2 9">Belongs to the DEAD box helicase family. DEAH subfamily. FANCM sub-subfamily.</text>
</comment>
<dbReference type="InterPro" id="IPR001650">
    <property type="entry name" value="Helicase_C-like"/>
</dbReference>
<dbReference type="PROSITE" id="PS51192">
    <property type="entry name" value="HELICASE_ATP_BIND_1"/>
    <property type="match status" value="1"/>
</dbReference>
<dbReference type="Pfam" id="PF00270">
    <property type="entry name" value="DEAD"/>
    <property type="match status" value="1"/>
</dbReference>
<evidence type="ECO:0000256" key="3">
    <source>
        <dbReference type="ARBA" id="ARBA00022741"/>
    </source>
</evidence>
<dbReference type="InterPro" id="IPR027417">
    <property type="entry name" value="P-loop_NTPase"/>
</dbReference>
<sequence length="1363" mass="150161">MSDDFDFDFDDDSLLADSTFLREVDNIAAQAVSQPPVQRAAPGRSASLLDTSSTASRGWTGPQRSVSSSSTFTSSSKNLPLGPHRPASLSSSRSTSTSRPAPARALPVSAHAPSDEFDDLPLPLPADQLSAIDSIPRVLSTALPRSHPLASVENQTTKGKRWDRTAFAESGRRIGAVKGKKQVKGKKKRGFDDEDEEDTEDEGDSGAPLVPYPKPLVDPNKPYESPWHLPNSATIKTYIYPTNRPKRDYQFDIVRACFTDNCLVALPTGLGKTFVAGVVMLNYYRWFPTGKIIFLAPTKPLVHQQIEACQMTCGIPSADAAVMTGANVSAKERAKLWAERRVFYCTPQTLDNDLKKGSVDPRDIVLAVFDEAHKASGSYAYTTILAYVTAHHPYFRVLALTATPGADVPRVQAVVDALHISRIEIREAEAPEIRKYMNEKRTEKHFVAMGEVVEEFRDRWAALMKPYVVKLVEKDILTDRDLDIKRLKPFRLTARRMEIARDPTSGLKWCLGSLQSLERMARAMGHLLEFSIGMFHTLLLEISGGQTANGKKSGTKGGANAMRNNSEFRKLLGDVEAEMNCIRIGKGGKTKASRHPKMEKALELLLAHFAQAEEDEKVHGTKNDTRAMVFCSFRDCVLEVVDMLNDHSPVLRATKFVGQSQGKQEVDKGFNQKEQKRTINEFKEGKFNILVSTSIGEEGLDIGEVDFVVIYDMPKQSIKLRIGRTGRKRDGQVHVLMSEGREDANWDTAQATHREIQEEILHSRNLELFEDVERLLPSGKLPECVEEEMPVDPWDPEDQKLRKKLPAASTRSPKAKSKTKGKEKESKHRGHEIPEGAPDGFKSVAQLLRDADRSVDDGGKKSTAKGKNPKRARSPSPFRSEKEEMNQVEDEDDEAEMELLYGGVPRAKKAKVDSGPSGSRRSGAKVNPGKTRTNRKTAIKAAIPVSNHEEGPSNPKPSEEAQRQAEREELNRSALDFFNTQGPRRQRPPTPERTPPSSPSILSSPPRAKARKLPILKATHPPLSPNTDESLGAADRPPEQSVDLTAESQAGVAQARLTPRTATAAGFSQIDPIDLLWEDDEFIPSQAPAPIPSRPSYPPGSDYPAPVASNRPRTLGLSRPRPAPVSHTLSTEMMPPPPLPAHRLSSPVSHYSHGSTTPVMDATQFPVRRAGRRGRVLLSSGERPSEAMELDAESPLAQPVRLRRRREEDEARVAGSSSPPPVRAGRAGRRKRADPSRVKEFLDLDAELSGSDSGDEPSSDVESESDRLFANDFQPTQAPRGYDQRAAYVAGLSTQAGPAHGLRFAHANREREGWMGKARKPVYVTDDEQGSSASENEYELGSFVCPDEEDLSFATQSDPMSCG</sequence>
<comment type="caution">
    <text evidence="13">The sequence shown here is derived from an EMBL/GenBank/DDBJ whole genome shotgun (WGS) entry which is preliminary data.</text>
</comment>
<feature type="domain" description="Helicase C-terminal" evidence="12">
    <location>
        <begin position="613"/>
        <end position="776"/>
    </location>
</feature>
<dbReference type="FunFam" id="3.40.50.300:FF:000861">
    <property type="entry name" value="Fanconi anemia, complementation group M"/>
    <property type="match status" value="1"/>
</dbReference>
<feature type="compositionally biased region" description="Pro residues" evidence="10">
    <location>
        <begin position="988"/>
        <end position="998"/>
    </location>
</feature>
<evidence type="ECO:0000256" key="7">
    <source>
        <dbReference type="ARBA" id="ARBA00023242"/>
    </source>
</evidence>
<feature type="compositionally biased region" description="Basic residues" evidence="10">
    <location>
        <begin position="178"/>
        <end position="189"/>
    </location>
</feature>
<feature type="compositionally biased region" description="Basic and acidic residues" evidence="10">
    <location>
        <begin position="1233"/>
        <end position="1242"/>
    </location>
</feature>
<gene>
    <name evidence="13" type="primary">MPH1</name>
    <name evidence="13" type="ORF">EHS25_003571</name>
</gene>
<feature type="compositionally biased region" description="Pro residues" evidence="10">
    <location>
        <begin position="1087"/>
        <end position="1098"/>
    </location>
</feature>
<evidence type="ECO:0000256" key="8">
    <source>
        <dbReference type="ARBA" id="ARBA00047995"/>
    </source>
</evidence>
<keyword evidence="14" id="KW-1185">Reference proteome</keyword>
<feature type="compositionally biased region" description="Low complexity" evidence="10">
    <location>
        <begin position="65"/>
        <end position="76"/>
    </location>
</feature>
<evidence type="ECO:0000313" key="13">
    <source>
        <dbReference type="EMBL" id="RSH87082.1"/>
    </source>
</evidence>
<dbReference type="GO" id="GO:0000400">
    <property type="term" value="F:four-way junction DNA binding"/>
    <property type="evidence" value="ECO:0007669"/>
    <property type="project" value="TreeGrafter"/>
</dbReference>
<evidence type="ECO:0000313" key="14">
    <source>
        <dbReference type="Proteomes" id="UP000279259"/>
    </source>
</evidence>
<dbReference type="InterPro" id="IPR039686">
    <property type="entry name" value="FANCM/Mph1-like_ID"/>
</dbReference>
<evidence type="ECO:0000256" key="10">
    <source>
        <dbReference type="SAM" id="MobiDB-lite"/>
    </source>
</evidence>
<feature type="compositionally biased region" description="Acidic residues" evidence="10">
    <location>
        <begin position="192"/>
        <end position="204"/>
    </location>
</feature>
<dbReference type="PANTHER" id="PTHR14025">
    <property type="entry name" value="FANCONI ANEMIA GROUP M FANCM FAMILY MEMBER"/>
    <property type="match status" value="1"/>
</dbReference>
<keyword evidence="5 13" id="KW-0347">Helicase</keyword>
<comment type="subcellular location">
    <subcellularLocation>
        <location evidence="1 9">Nucleus</location>
    </subcellularLocation>
</comment>
<feature type="region of interest" description="Disordered" evidence="10">
    <location>
        <begin position="149"/>
        <end position="215"/>
    </location>
</feature>
<feature type="compositionally biased region" description="Basic residues" evidence="10">
    <location>
        <begin position="862"/>
        <end position="873"/>
    </location>
</feature>
<dbReference type="EC" id="3.6.4.12" evidence="9"/>
<evidence type="ECO:0000256" key="2">
    <source>
        <dbReference type="ARBA" id="ARBA00009889"/>
    </source>
</evidence>
<reference evidence="13 14" key="1">
    <citation type="submission" date="2018-11" db="EMBL/GenBank/DDBJ databases">
        <title>Genome sequence of Saitozyma podzolica DSM 27192.</title>
        <authorList>
            <person name="Aliyu H."/>
            <person name="Gorte O."/>
            <person name="Ochsenreither K."/>
        </authorList>
    </citation>
    <scope>NUCLEOTIDE SEQUENCE [LARGE SCALE GENOMIC DNA]</scope>
    <source>
        <strain evidence="13 14">DSM 27192</strain>
    </source>
</reference>
<feature type="compositionally biased region" description="Basic and acidic residues" evidence="10">
    <location>
        <begin position="820"/>
        <end position="834"/>
    </location>
</feature>
<dbReference type="InterPro" id="IPR014001">
    <property type="entry name" value="Helicase_ATP-bd"/>
</dbReference>
<evidence type="ECO:0000256" key="1">
    <source>
        <dbReference type="ARBA" id="ARBA00004123"/>
    </source>
</evidence>
<evidence type="ECO:0000256" key="5">
    <source>
        <dbReference type="ARBA" id="ARBA00022806"/>
    </source>
</evidence>
<dbReference type="Gene3D" id="3.40.50.300">
    <property type="entry name" value="P-loop containing nucleotide triphosphate hydrolases"/>
    <property type="match status" value="2"/>
</dbReference>